<name>A0AAD2Q1Q7_9AGAR</name>
<feature type="compositionally biased region" description="Low complexity" evidence="1">
    <location>
        <begin position="89"/>
        <end position="100"/>
    </location>
</feature>
<feature type="region of interest" description="Disordered" evidence="1">
    <location>
        <begin position="209"/>
        <end position="275"/>
    </location>
</feature>
<feature type="compositionally biased region" description="Polar residues" evidence="1">
    <location>
        <begin position="117"/>
        <end position="128"/>
    </location>
</feature>
<evidence type="ECO:0000313" key="3">
    <source>
        <dbReference type="Proteomes" id="UP001295794"/>
    </source>
</evidence>
<dbReference type="Proteomes" id="UP001295794">
    <property type="component" value="Unassembled WGS sequence"/>
</dbReference>
<keyword evidence="3" id="KW-1185">Reference proteome</keyword>
<feature type="compositionally biased region" description="Basic and acidic residues" evidence="1">
    <location>
        <begin position="246"/>
        <end position="257"/>
    </location>
</feature>
<sequence length="318" mass="34241">MLATLFSCCLAPRAKGPRHGRAPLDANPTETTNLIPTSASEDLTSLPPSNDGIDHQKLQERYGSIVRAKESKMVNLTARAPFVLQVVSPSSSTPVSPVLPNQEPAIDADMPTPAAKPSTSPVLSSQPILSRRPPILTMTPAVVRPASRMTLGYDSRFSSPNTSRSSSRRRPEFDGSSAYRDNRFSALHGAQQHMHPDLGSTWRRPAFTAAESEWPESETETEESAAESDGDDEEEEEEEESVSRGSQDKHKPEDVDAKVSPVSCAPLASRTVSSPSVCPGFLLMRSAKTTADPTVAIPVADSTDTEDPLDIAFSWSDA</sequence>
<gene>
    <name evidence="2" type="ORF">MYCIT1_LOCUS8168</name>
</gene>
<feature type="compositionally biased region" description="Acidic residues" evidence="1">
    <location>
        <begin position="213"/>
        <end position="240"/>
    </location>
</feature>
<dbReference type="EMBL" id="CAVNYO010000109">
    <property type="protein sequence ID" value="CAK5266438.1"/>
    <property type="molecule type" value="Genomic_DNA"/>
</dbReference>
<proteinExistence type="predicted"/>
<feature type="region of interest" description="Disordered" evidence="1">
    <location>
        <begin position="89"/>
        <end position="131"/>
    </location>
</feature>
<reference evidence="2" key="1">
    <citation type="submission" date="2023-11" db="EMBL/GenBank/DDBJ databases">
        <authorList>
            <person name="De Vega J J."/>
            <person name="De Vega J J."/>
        </authorList>
    </citation>
    <scope>NUCLEOTIDE SEQUENCE</scope>
</reference>
<feature type="compositionally biased region" description="Polar residues" evidence="1">
    <location>
        <begin position="28"/>
        <end position="48"/>
    </location>
</feature>
<organism evidence="2 3">
    <name type="scientific">Mycena citricolor</name>
    <dbReference type="NCBI Taxonomy" id="2018698"/>
    <lineage>
        <taxon>Eukaryota</taxon>
        <taxon>Fungi</taxon>
        <taxon>Dikarya</taxon>
        <taxon>Basidiomycota</taxon>
        <taxon>Agaricomycotina</taxon>
        <taxon>Agaricomycetes</taxon>
        <taxon>Agaricomycetidae</taxon>
        <taxon>Agaricales</taxon>
        <taxon>Marasmiineae</taxon>
        <taxon>Mycenaceae</taxon>
        <taxon>Mycena</taxon>
    </lineage>
</organism>
<feature type="region of interest" description="Disordered" evidence="1">
    <location>
        <begin position="152"/>
        <end position="179"/>
    </location>
</feature>
<protein>
    <submittedName>
        <fullName evidence="2">Uncharacterized protein</fullName>
    </submittedName>
</protein>
<dbReference type="AlphaFoldDB" id="A0AAD2Q1Q7"/>
<accession>A0AAD2Q1Q7</accession>
<feature type="region of interest" description="Disordered" evidence="1">
    <location>
        <begin position="15"/>
        <end position="55"/>
    </location>
</feature>
<feature type="compositionally biased region" description="Low complexity" evidence="1">
    <location>
        <begin position="155"/>
        <end position="165"/>
    </location>
</feature>
<comment type="caution">
    <text evidence="2">The sequence shown here is derived from an EMBL/GenBank/DDBJ whole genome shotgun (WGS) entry which is preliminary data.</text>
</comment>
<evidence type="ECO:0000313" key="2">
    <source>
        <dbReference type="EMBL" id="CAK5266438.1"/>
    </source>
</evidence>
<evidence type="ECO:0000256" key="1">
    <source>
        <dbReference type="SAM" id="MobiDB-lite"/>
    </source>
</evidence>